<dbReference type="AlphaFoldDB" id="A0A1I2QUS9"/>
<sequence>MTNISVFASVVISLTILMAGCVSPAGQGLNLGDPASVGSASPAASLSQGSALELVAEPLKHTVKLGEPVYLALHVTNAGNEPVRLVGSLRPGEGLVEVSAAYEQGKSITLAPLTESDFENTVLLESGQTIGNTFPIFFGANGWNFKAPGKYQISVRLLVPTDGKFIYFDSKAVDLYVTAAESGKLLFAADQRTLIESGKFLLWRTGDHLESGIKHLQMVSDKYPRSSIASYNSAALANNLSEPFTNYLVGEVRVPNCSMADEYRKQINYDLLPTNLLVEDSISRAKCHAEKANWKGTRSALNRGSKLVGDRSEFSGYFKSIEEMKRNLERHISN</sequence>
<protein>
    <submittedName>
        <fullName evidence="1">Uncharacterized protein</fullName>
    </submittedName>
</protein>
<dbReference type="Proteomes" id="UP000198623">
    <property type="component" value="Unassembled WGS sequence"/>
</dbReference>
<gene>
    <name evidence="1" type="ORF">SAMN05216175_105102</name>
</gene>
<dbReference type="OrthoDB" id="827535at2"/>
<dbReference type="STRING" id="1045558.SAMN05216175_105102"/>
<dbReference type="EMBL" id="FOOU01000005">
    <property type="protein sequence ID" value="SFG31019.1"/>
    <property type="molecule type" value="Genomic_DNA"/>
</dbReference>
<dbReference type="RefSeq" id="WP_090727062.1">
    <property type="nucleotide sequence ID" value="NZ_FOOU01000005.1"/>
</dbReference>
<name>A0A1I2QUS9_9GAMM</name>
<evidence type="ECO:0000313" key="1">
    <source>
        <dbReference type="EMBL" id="SFG31019.1"/>
    </source>
</evidence>
<organism evidence="1 2">
    <name type="scientific">Neptunomonas qingdaonensis</name>
    <dbReference type="NCBI Taxonomy" id="1045558"/>
    <lineage>
        <taxon>Bacteria</taxon>
        <taxon>Pseudomonadati</taxon>
        <taxon>Pseudomonadota</taxon>
        <taxon>Gammaproteobacteria</taxon>
        <taxon>Oceanospirillales</taxon>
        <taxon>Oceanospirillaceae</taxon>
        <taxon>Neptunomonas</taxon>
    </lineage>
</organism>
<accession>A0A1I2QUS9</accession>
<proteinExistence type="predicted"/>
<keyword evidence="2" id="KW-1185">Reference proteome</keyword>
<reference evidence="2" key="1">
    <citation type="submission" date="2016-10" db="EMBL/GenBank/DDBJ databases">
        <authorList>
            <person name="Varghese N."/>
            <person name="Submissions S."/>
        </authorList>
    </citation>
    <scope>NUCLEOTIDE SEQUENCE [LARGE SCALE GENOMIC DNA]</scope>
    <source>
        <strain evidence="2">CGMCC 1.10971</strain>
    </source>
</reference>
<evidence type="ECO:0000313" key="2">
    <source>
        <dbReference type="Proteomes" id="UP000198623"/>
    </source>
</evidence>